<organism evidence="2 3">
    <name type="scientific">Adineta ricciae</name>
    <name type="common">Rotifer</name>
    <dbReference type="NCBI Taxonomy" id="249248"/>
    <lineage>
        <taxon>Eukaryota</taxon>
        <taxon>Metazoa</taxon>
        <taxon>Spiralia</taxon>
        <taxon>Gnathifera</taxon>
        <taxon>Rotifera</taxon>
        <taxon>Eurotatoria</taxon>
        <taxon>Bdelloidea</taxon>
        <taxon>Adinetida</taxon>
        <taxon>Adinetidae</taxon>
        <taxon>Adineta</taxon>
    </lineage>
</organism>
<evidence type="ECO:0000313" key="3">
    <source>
        <dbReference type="Proteomes" id="UP000663828"/>
    </source>
</evidence>
<keyword evidence="3" id="KW-1185">Reference proteome</keyword>
<accession>A0A814P7R8</accession>
<proteinExistence type="predicted"/>
<sequence length="268" mass="30381">MSNSVEKSDDSPSEDTVQNPDREEPCQLQENKSPISENLSAVPKTDTPIRKSTKHIERHSGEHADLYVALRCTSNQLRTRTNVSTIINLRNYLDPYTKNNLSLENGKLPNGYDVDHIHEVQVLIYAVNEIKAFSTKTIECLRAEVNDVSNLVITTCGVNRSKGQAMKYFLNHVEKENEFSLLTALVQTSSGKERQIASYSGYIVDLIKNTSSTMSDRIRHIRRDDGHVTDNSIYELVADKFDSVVLKMDLDRTDAVKLRSGRTYYPPR</sequence>
<protein>
    <submittedName>
        <fullName evidence="2">Uncharacterized protein</fullName>
    </submittedName>
</protein>
<dbReference type="EMBL" id="CAJNOR010001228">
    <property type="protein sequence ID" value="CAF1101973.1"/>
    <property type="molecule type" value="Genomic_DNA"/>
</dbReference>
<reference evidence="2" key="1">
    <citation type="submission" date="2021-02" db="EMBL/GenBank/DDBJ databases">
        <authorList>
            <person name="Nowell W R."/>
        </authorList>
    </citation>
    <scope>NUCLEOTIDE SEQUENCE</scope>
</reference>
<comment type="caution">
    <text evidence="2">The sequence shown here is derived from an EMBL/GenBank/DDBJ whole genome shotgun (WGS) entry which is preliminary data.</text>
</comment>
<dbReference type="AlphaFoldDB" id="A0A814P7R8"/>
<evidence type="ECO:0000313" key="2">
    <source>
        <dbReference type="EMBL" id="CAF1101973.1"/>
    </source>
</evidence>
<dbReference type="Proteomes" id="UP000663828">
    <property type="component" value="Unassembled WGS sequence"/>
</dbReference>
<evidence type="ECO:0000256" key="1">
    <source>
        <dbReference type="SAM" id="MobiDB-lite"/>
    </source>
</evidence>
<gene>
    <name evidence="2" type="ORF">XAT740_LOCUS18402</name>
</gene>
<feature type="compositionally biased region" description="Polar residues" evidence="1">
    <location>
        <begin position="28"/>
        <end position="39"/>
    </location>
</feature>
<name>A0A814P7R8_ADIRI</name>
<feature type="compositionally biased region" description="Basic and acidic residues" evidence="1">
    <location>
        <begin position="1"/>
        <end position="10"/>
    </location>
</feature>
<feature type="region of interest" description="Disordered" evidence="1">
    <location>
        <begin position="1"/>
        <end position="58"/>
    </location>
</feature>